<evidence type="ECO:0000313" key="7">
    <source>
        <dbReference type="Proteomes" id="UP000185604"/>
    </source>
</evidence>
<feature type="domain" description="LXG" evidence="5">
    <location>
        <begin position="1"/>
        <end position="234"/>
    </location>
</feature>
<comment type="similarity">
    <text evidence="3">In the N-terminal section; belongs to the LXG family.</text>
</comment>
<evidence type="ECO:0000256" key="2">
    <source>
        <dbReference type="ARBA" id="ARBA00022525"/>
    </source>
</evidence>
<dbReference type="InterPro" id="IPR051768">
    <property type="entry name" value="Bact_secretion_toxin"/>
</dbReference>
<reference evidence="6 7" key="1">
    <citation type="journal article" date="2016" name="Front. Microbiol.">
        <title>High-Level Heat Resistance of Spores of Bacillus amyloliquefaciens and Bacillus licheniformis Results from the Presence of a spoVA Operon in a Tn1546 Transposon.</title>
        <authorList>
            <person name="Berendsen E.M."/>
            <person name="Koning R.A."/>
            <person name="Boekhorst J."/>
            <person name="de Jong A."/>
            <person name="Kuipers O.P."/>
            <person name="Wells-Bennik M.H."/>
        </authorList>
    </citation>
    <scope>NUCLEOTIDE SEQUENCE [LARGE SCALE GENOMIC DNA]</scope>
    <source>
        <strain evidence="6 7">B4121</strain>
    </source>
</reference>
<evidence type="ECO:0000259" key="5">
    <source>
        <dbReference type="PROSITE" id="PS51756"/>
    </source>
</evidence>
<dbReference type="Pfam" id="PF14449">
    <property type="entry name" value="PT-TG"/>
    <property type="match status" value="1"/>
</dbReference>
<evidence type="ECO:0000256" key="3">
    <source>
        <dbReference type="ARBA" id="ARBA00034117"/>
    </source>
</evidence>
<accession>A0A7Z0WY71</accession>
<dbReference type="InterPro" id="IPR006829">
    <property type="entry name" value="LXG_dom"/>
</dbReference>
<dbReference type="GO" id="GO:0005576">
    <property type="term" value="C:extracellular region"/>
    <property type="evidence" value="ECO:0007669"/>
    <property type="project" value="UniProtKB-SubCell"/>
</dbReference>
<dbReference type="PROSITE" id="PS51756">
    <property type="entry name" value="LXG"/>
    <property type="match status" value="1"/>
</dbReference>
<sequence>MKVFEAHSLIEAANNRKKQYETFEDQLQTLKKAFLGVADLGEDFQGKGADNIKDFYKGQAEIVDSWLKLVEAQIAFFKGISGDIKDKKLSDSYVEISFLDHELKNADLKATEIVSGLKLEMDKIIASISDIVDLDNWTLDDYIDKMSKAQTTRQNTIDAVNQLDESLKTEYTNLQALDSAVLGKYSGLMEATSHGKTASPMYFSLKSFHSSEIYKNTIDVENQAANYIEFKNEQAEARRLQEKQEEEANKPWYLKALDAAGTFVGEVSGYYDYKRAADGVDPVTGEKLTDGQRVAAGAMAAAGFIPIVGWAGRAFKGGKAIYKTGKGLIAAEHALDAYKASKTLNVLKMTEMGAYGLVASNGFSEAVTGKDMFGNKVSEERRKQGLIEAALSLVGAGAVAKTANHGAQTLAKTAGKNIPLAKSPKAALVQKGNNILEKVKSFQVPTNVRVYVEQPASTTGHRIGTPIVRVNVEKTPVKELGIVKMVSGGGNVSKGANRTGSKIDVGKADLDVLRQKWNVPKTDTVAVGKTDVEGLENLVFEGGSPKVRKEAGLPDLDSVMPDRPIKSPGKIASATRHAEEGVLNDFIRKVEALGKNPAEITGTLKIHQSNPKGVCPTCIQGLNNPNVPAGVFKQFSEMFPNLTIEVTSETIQGIKPNGRLNLVIKNGEYI</sequence>
<comment type="subcellular location">
    <subcellularLocation>
        <location evidence="1">Secreted</location>
    </subcellularLocation>
</comment>
<organism evidence="6 7">
    <name type="scientific">Bacillus paralicheniformis</name>
    <dbReference type="NCBI Taxonomy" id="1648923"/>
    <lineage>
        <taxon>Bacteria</taxon>
        <taxon>Bacillati</taxon>
        <taxon>Bacillota</taxon>
        <taxon>Bacilli</taxon>
        <taxon>Bacillales</taxon>
        <taxon>Bacillaceae</taxon>
        <taxon>Bacillus</taxon>
    </lineage>
</organism>
<evidence type="ECO:0000256" key="1">
    <source>
        <dbReference type="ARBA" id="ARBA00004613"/>
    </source>
</evidence>
<dbReference type="PANTHER" id="PTHR34976:SF2">
    <property type="entry name" value="TYPE VII SECRETION SYSTEM PROTEIN ESSD"/>
    <property type="match status" value="1"/>
</dbReference>
<dbReference type="InterPro" id="IPR027797">
    <property type="entry name" value="PT-TG_dom"/>
</dbReference>
<dbReference type="PANTHER" id="PTHR34976">
    <property type="entry name" value="RIBONUCLEASE YQCG-RELATED"/>
    <property type="match status" value="1"/>
</dbReference>
<protein>
    <submittedName>
        <fullName evidence="6">Putative toxin component</fullName>
    </submittedName>
</protein>
<dbReference type="EMBL" id="LKPO01000019">
    <property type="protein sequence ID" value="OLF91184.1"/>
    <property type="molecule type" value="Genomic_DNA"/>
</dbReference>
<name>A0A7Z0WY71_9BACI</name>
<comment type="caution">
    <text evidence="6">The sequence shown here is derived from an EMBL/GenBank/DDBJ whole genome shotgun (WGS) entry which is preliminary data.</text>
</comment>
<dbReference type="Pfam" id="PF04740">
    <property type="entry name" value="LXG"/>
    <property type="match status" value="1"/>
</dbReference>
<dbReference type="AlphaFoldDB" id="A0A7Z0WY71"/>
<proteinExistence type="inferred from homology"/>
<dbReference type="Proteomes" id="UP000185604">
    <property type="component" value="Unassembled WGS sequence"/>
</dbReference>
<evidence type="ECO:0000313" key="6">
    <source>
        <dbReference type="EMBL" id="OLF91184.1"/>
    </source>
</evidence>
<feature type="region of interest" description="Disordered" evidence="4">
    <location>
        <begin position="552"/>
        <end position="572"/>
    </location>
</feature>
<keyword evidence="2" id="KW-0964">Secreted</keyword>
<dbReference type="RefSeq" id="WP_023855235.1">
    <property type="nucleotide sequence ID" value="NZ_JALJEF010000008.1"/>
</dbReference>
<gene>
    <name evidence="6" type="ORF">B4121_2662</name>
</gene>
<evidence type="ECO:0000256" key="4">
    <source>
        <dbReference type="SAM" id="MobiDB-lite"/>
    </source>
</evidence>